<feature type="region of interest" description="Disordered" evidence="1">
    <location>
        <begin position="1"/>
        <end position="93"/>
    </location>
</feature>
<dbReference type="Proteomes" id="UP000078512">
    <property type="component" value="Unassembled WGS sequence"/>
</dbReference>
<organism evidence="3 4">
    <name type="scientific">Linnemannia elongata AG-77</name>
    <dbReference type="NCBI Taxonomy" id="1314771"/>
    <lineage>
        <taxon>Eukaryota</taxon>
        <taxon>Fungi</taxon>
        <taxon>Fungi incertae sedis</taxon>
        <taxon>Mucoromycota</taxon>
        <taxon>Mortierellomycotina</taxon>
        <taxon>Mortierellomycetes</taxon>
        <taxon>Mortierellales</taxon>
        <taxon>Mortierellaceae</taxon>
        <taxon>Linnemannia</taxon>
    </lineage>
</organism>
<feature type="compositionally biased region" description="Low complexity" evidence="1">
    <location>
        <begin position="324"/>
        <end position="337"/>
    </location>
</feature>
<feature type="region of interest" description="Disordered" evidence="1">
    <location>
        <begin position="117"/>
        <end position="146"/>
    </location>
</feature>
<reference evidence="3 4" key="1">
    <citation type="submission" date="2016-05" db="EMBL/GenBank/DDBJ databases">
        <title>Genome sequencing reveals origins of a unique bacterial endosymbiosis in the earliest lineages of terrestrial Fungi.</title>
        <authorList>
            <consortium name="DOE Joint Genome Institute"/>
            <person name="Uehling J."/>
            <person name="Gryganskyi A."/>
            <person name="Hameed K."/>
            <person name="Tschaplinski T."/>
            <person name="Misztal P."/>
            <person name="Wu S."/>
            <person name="Desiro A."/>
            <person name="Vande Pol N."/>
            <person name="Du Z.-Y."/>
            <person name="Zienkiewicz A."/>
            <person name="Zienkiewicz K."/>
            <person name="Morin E."/>
            <person name="Tisserant E."/>
            <person name="Splivallo R."/>
            <person name="Hainaut M."/>
            <person name="Henrissat B."/>
            <person name="Ohm R."/>
            <person name="Kuo A."/>
            <person name="Yan J."/>
            <person name="Lipzen A."/>
            <person name="Nolan M."/>
            <person name="Labutti K."/>
            <person name="Barry K."/>
            <person name="Goldstein A."/>
            <person name="Labbe J."/>
            <person name="Schadt C."/>
            <person name="Tuskan G."/>
            <person name="Grigoriev I."/>
            <person name="Martin F."/>
            <person name="Vilgalys R."/>
            <person name="Bonito G."/>
        </authorList>
    </citation>
    <scope>NUCLEOTIDE SEQUENCE [LARGE SCALE GENOMIC DNA]</scope>
    <source>
        <strain evidence="3 4">AG-77</strain>
    </source>
</reference>
<keyword evidence="2" id="KW-0812">Transmembrane</keyword>
<keyword evidence="2" id="KW-0472">Membrane</keyword>
<proteinExistence type="predicted"/>
<sequence length="462" mass="48616">MELLETPPASTTTDQPTDNPFPTTGTFVFTGPWVIPTRTGPLYPGRPGRTRTQDLPEPTNNPGPGQPSANPIATDNGEGGIISPTPQPKIIAPVGNTTSTTLLGGTTTTAAAAGESFGGITLQPGSPTSFRGVATSTAPSASSSGSYTLVTSSFTGLLLGFAIAGALIIGFAAGALFMKYTRFGGGGRRKEKRREKGELTEQLRLLTDTLGHRNDRLDREEKHIEATANHADYLPPWYHGRHLSGMYPGPWADRLHPQSVMDWQGGPYAPAATVNSPITPGSPMASLRHHSTIRQSRGTNQSPSQSQSPTAEHSDAYGPKGEWSAAGTSTASSSNGSMPDLQEIEKRRPQIQEEGVGEDSLFNIGQPSHNPHVYSQGDTGIHSPIGSDCPLFSSKNGSSGSSSSGGGERLACSSSNGSSAPDLHVFEVEKRRPQIQEEGVGEDSLFDVGHPSHNPHVTGRII</sequence>
<keyword evidence="2" id="KW-1133">Transmembrane helix</keyword>
<evidence type="ECO:0000256" key="2">
    <source>
        <dbReference type="SAM" id="Phobius"/>
    </source>
</evidence>
<feature type="compositionally biased region" description="Low complexity" evidence="1">
    <location>
        <begin position="134"/>
        <end position="146"/>
    </location>
</feature>
<protein>
    <submittedName>
        <fullName evidence="3">Uncharacterized protein</fullName>
    </submittedName>
</protein>
<evidence type="ECO:0000313" key="3">
    <source>
        <dbReference type="EMBL" id="OAQ31490.1"/>
    </source>
</evidence>
<gene>
    <name evidence="3" type="ORF">K457DRAFT_17197</name>
</gene>
<dbReference type="OrthoDB" id="2418899at2759"/>
<dbReference type="EMBL" id="KV442029">
    <property type="protein sequence ID" value="OAQ31490.1"/>
    <property type="molecule type" value="Genomic_DNA"/>
</dbReference>
<evidence type="ECO:0000256" key="1">
    <source>
        <dbReference type="SAM" id="MobiDB-lite"/>
    </source>
</evidence>
<dbReference type="AlphaFoldDB" id="A0A197K1X4"/>
<feature type="compositionally biased region" description="Basic and acidic residues" evidence="1">
    <location>
        <begin position="424"/>
        <end position="435"/>
    </location>
</feature>
<feature type="compositionally biased region" description="Low complexity" evidence="1">
    <location>
        <begin position="20"/>
        <end position="32"/>
    </location>
</feature>
<feature type="transmembrane region" description="Helical" evidence="2">
    <location>
        <begin position="157"/>
        <end position="180"/>
    </location>
</feature>
<feature type="region of interest" description="Disordered" evidence="1">
    <location>
        <begin position="360"/>
        <end position="462"/>
    </location>
</feature>
<keyword evidence="4" id="KW-1185">Reference proteome</keyword>
<feature type="region of interest" description="Disordered" evidence="1">
    <location>
        <begin position="272"/>
        <end position="340"/>
    </location>
</feature>
<accession>A0A197K1X4</accession>
<feature type="compositionally biased region" description="Polar residues" evidence="1">
    <location>
        <begin position="8"/>
        <end position="18"/>
    </location>
</feature>
<evidence type="ECO:0000313" key="4">
    <source>
        <dbReference type="Proteomes" id="UP000078512"/>
    </source>
</evidence>
<name>A0A197K1X4_9FUNG</name>
<feature type="compositionally biased region" description="Low complexity" evidence="1">
    <location>
        <begin position="393"/>
        <end position="402"/>
    </location>
</feature>